<dbReference type="Pfam" id="PF13871">
    <property type="entry name" value="Helicase_C_4"/>
    <property type="match status" value="1"/>
</dbReference>
<gene>
    <name evidence="4" type="ORF">TH3_21248</name>
</gene>
<evidence type="ECO:0000313" key="4">
    <source>
        <dbReference type="EMBL" id="AJD54322.1"/>
    </source>
</evidence>
<dbReference type="KEGG" id="txi:TH3_21248"/>
<dbReference type="Pfam" id="PF13872">
    <property type="entry name" value="AAA_34"/>
    <property type="match status" value="1"/>
</dbReference>
<dbReference type="InterPro" id="IPR026937">
    <property type="entry name" value="SBNO_Helicase_C_dom"/>
</dbReference>
<dbReference type="Proteomes" id="UP000007127">
    <property type="component" value="Plasmid"/>
</dbReference>
<dbReference type="RefSeq" id="WP_007091746.1">
    <property type="nucleotide sequence ID" value="NZ_CP004389.1"/>
</dbReference>
<geneLocation type="plasmid" evidence="5"/>
<evidence type="ECO:0000259" key="2">
    <source>
        <dbReference type="Pfam" id="PF13871"/>
    </source>
</evidence>
<dbReference type="InterPro" id="IPR039187">
    <property type="entry name" value="SNO_AAA"/>
</dbReference>
<feature type="compositionally biased region" description="Basic and acidic residues" evidence="1">
    <location>
        <begin position="482"/>
        <end position="491"/>
    </location>
</feature>
<evidence type="ECO:0000259" key="3">
    <source>
        <dbReference type="Pfam" id="PF13872"/>
    </source>
</evidence>
<keyword evidence="4" id="KW-0614">Plasmid</keyword>
<proteinExistence type="predicted"/>
<dbReference type="GeneID" id="31929890"/>
<reference evidence="4 5" key="1">
    <citation type="journal article" date="2012" name="J. Bacteriol.">
        <title>Genome sequence of Thalassospira xiamenensis type strain M-5.</title>
        <authorList>
            <person name="Lai Q."/>
            <person name="Shao Z."/>
        </authorList>
    </citation>
    <scope>NUCLEOTIDE SEQUENCE [LARGE SCALE GENOMIC DNA]</scope>
    <source>
        <strain evidence="4 5">M-5</strain>
    </source>
</reference>
<organism evidence="4 5">
    <name type="scientific">Thalassospira xiamenensis M-5 = DSM 17429</name>
    <dbReference type="NCBI Taxonomy" id="1123366"/>
    <lineage>
        <taxon>Bacteria</taxon>
        <taxon>Pseudomonadati</taxon>
        <taxon>Pseudomonadota</taxon>
        <taxon>Alphaproteobacteria</taxon>
        <taxon>Rhodospirillales</taxon>
        <taxon>Thalassospiraceae</taxon>
        <taxon>Thalassospira</taxon>
    </lineage>
</organism>
<evidence type="ECO:0000256" key="1">
    <source>
        <dbReference type="SAM" id="MobiDB-lite"/>
    </source>
</evidence>
<feature type="region of interest" description="Disordered" evidence="1">
    <location>
        <begin position="881"/>
        <end position="904"/>
    </location>
</feature>
<feature type="domain" description="Strawberry notch helicase C" evidence="2">
    <location>
        <begin position="1038"/>
        <end position="1168"/>
    </location>
</feature>
<sequence length="1733" mass="192050">MAESTAQQVAIEEPAASTNDKNIPWPDFSNALFKDLEIKMFMLSRGRRYLILQNGENYPFQAKEMGFVRSASGVWVRPEGQITSQMFRQWQQVIPNIGIKKVAPEDVVIGDSLQKTAVQDLLSKSDALGYNRLGQLVYRLHENDRRFTKNPRGWKIAWEPENYQEEDGNRDLQPDIFLRAKEGDYASLLRCAEGALFSLSSGHIESVDDIGKLASIAQVSQSDLAGAIADAITRSYTATRGIARDAFDVARDLEERIVFQTGALPAPLQVALSRLLGNEMELRNAKVTFSADIADLGIALRIPRTAELSALTANDAEAQRAGAMARGNHSAIRLETHDDRVAFHNGSDVVIHKMSSLDLDEVEALHDYRAADGRTVLIIDADPEPTQDEVENFLREIGRGLHVENSAIVSGSYITKNIGGRSQVVVSIGPRRTAPLSVNEVIIPEKLELLDSADAWRFGMDTLHSRRISEEATRIAIGSARSTDDASRENLDPDADVSQGTLSDDGTDYQVPYISACRELGEPEALLPRHLDGASRKALEHLVRRRGNIVEFLCDQLHWTKDQLAENLSPEQADAVALWIDARLTRDPSENSVIFADGTGTGKGRELATTMIWSALRGEVSIFLTENVKLLNDIWNDIREMKMTHLFNPLVTNQTKNSVIVDLNTHEPLFPPVDSATLEAMYESGRIPDGVNLVMGSFTQLNKTPQSSTRVSWFRKVVRETHLVTDESHVAAGNGITSRNVQAMIRDAQHHTPGSGTWSKDIRAIPFYHRAIPNSLPINQLVPIFRKGGITAQEAFTSMMVSSGRMVRREMSLSKVEFSTVADAEIGLSTSTDSKLIIGASSADRAVRNRAIAADVSASLAEIAKFAGLVRKHIQRRDAELAADQRRRVRNRNQTNDGDIQAIKGTSASIGSPLHQFSRVFEAALIADLAVEEGLKAIEADEKPVFVTDLTGENYMSQILEDGEDRIPTIKDALNRIILMSCKYRRMGQTRIAIEENEDLHDEYERVKAVIATLPDFPILATDVIKGELRKRNISFSEISGRKHEVIESNIVPRNDTDPSETIHDFQSGDLDSLFLGKPGFTGISLHSSEKAKDQRKRNMLMVLPPQDILQLFQVFGRVVRRKQVTGASITWLSSGLPASLKLAMYTERHMQRLSANTTSNRENAVSRGDLIPDIFNSVGHEVCFRFLESNPILAERMGLADMVREAIEDDESLGSLDGTWANKMMTYMHLLHPDEQDRVMAEIFEEYEQVIEELDGRNENPLRTKALLGNCKVINKEVFDGVEGGTGDREPVYLVEVEHTQDLDPMRSEEVLALVDNAEAEVSRAQMSDDPIFKGASRRSCVRNPSEVANMIRSRELDFLTEALERHNAKSADSQFDSVESALRNFTQNGTNKNRVRKTADLIEDLTNTLPKLRPGASIINYRADRLDSAEGIITDIVCPTPGNEMKLGHYRLSVVWPGEEKPQNISLSFILSSSEVFIGEGIHGRQADKIIKSFDADDAGQVTKSRHFLMGNILEALRISTSMEKPLGQISTFTDENGVVHRGLLIKEAAQALDLLPVSIAEAAVAAEVISRPGGTDLYSTSQLKPSKGVVIRRGANGADQRPETFLVRYPTTKGADSDIYESDAINRRIANIGTKRGRPTLEVTAYELPTILKELTDAGVTFYAPPSVRQMTNEIATDRAEANRASSNEHLHQVVVNLDNREISNRIPEDNTQSNDNVGFDDDAINMLMG</sequence>
<name>A0AB72UK82_9PROT</name>
<feature type="region of interest" description="Disordered" evidence="1">
    <location>
        <begin position="1"/>
        <end position="22"/>
    </location>
</feature>
<evidence type="ECO:0000313" key="5">
    <source>
        <dbReference type="Proteomes" id="UP000007127"/>
    </source>
</evidence>
<feature type="region of interest" description="Disordered" evidence="1">
    <location>
        <begin position="479"/>
        <end position="506"/>
    </location>
</feature>
<dbReference type="EMBL" id="CP004389">
    <property type="protein sequence ID" value="AJD54322.1"/>
    <property type="molecule type" value="Genomic_DNA"/>
</dbReference>
<protein>
    <submittedName>
        <fullName evidence="4">Uncharacterized protein</fullName>
    </submittedName>
</protein>
<accession>A0AB72UK82</accession>
<feature type="domain" description="Strawberry notch AAA" evidence="3">
    <location>
        <begin position="566"/>
        <end position="821"/>
    </location>
</feature>